<keyword evidence="2" id="KW-0723">Serine/threonine-protein kinase</keyword>
<dbReference type="SUPFAM" id="SSF56112">
    <property type="entry name" value="Protein kinase-like (PK-like)"/>
    <property type="match status" value="1"/>
</dbReference>
<keyword evidence="3" id="KW-1185">Reference proteome</keyword>
<evidence type="ECO:0000259" key="1">
    <source>
        <dbReference type="PROSITE" id="PS50011"/>
    </source>
</evidence>
<feature type="domain" description="Protein kinase" evidence="1">
    <location>
        <begin position="1"/>
        <end position="234"/>
    </location>
</feature>
<comment type="caution">
    <text evidence="2">The sequence shown here is derived from an EMBL/GenBank/DDBJ whole genome shotgun (WGS) entry which is preliminary data.</text>
</comment>
<accession>A0ABX2H8A5</accession>
<dbReference type="PROSITE" id="PS00108">
    <property type="entry name" value="PROTEIN_KINASE_ST"/>
    <property type="match status" value="1"/>
</dbReference>
<proteinExistence type="predicted"/>
<dbReference type="InterPro" id="IPR011009">
    <property type="entry name" value="Kinase-like_dom_sf"/>
</dbReference>
<dbReference type="GeneID" id="69515402"/>
<dbReference type="RefSeq" id="WP_148463804.1">
    <property type="nucleotide sequence ID" value="NZ_JAAIPV010000028.1"/>
</dbReference>
<dbReference type="Gene3D" id="1.10.510.10">
    <property type="entry name" value="Transferase(Phosphotransferase) domain 1"/>
    <property type="match status" value="1"/>
</dbReference>
<keyword evidence="2" id="KW-0808">Transferase</keyword>
<sequence length="234" mass="26250">MEIYDSLLGAVCDEYDRVTLIKKSERGEVTLIRHRASGNRYIFRHFSGSSEVYRKLLTVSCPNLPQIMEVGEKEGKTALLEEYVQGDTLGEILQGGLLTAAQAKQITRQLCMALWVLHSLGVVHRDVKPDNVIIRGTEAVLIDFDASRIYKNENREDTQILGTTGFAAPEQYGLSQSDGRADIYALGVLLNIMLTGEHPSRKLASGRMGRIVQRCTMVNPEKRYKNILHLMEVL</sequence>
<dbReference type="Pfam" id="PF00069">
    <property type="entry name" value="Pkinase"/>
    <property type="match status" value="1"/>
</dbReference>
<protein>
    <submittedName>
        <fullName evidence="2">Serine/threonine protein kinase</fullName>
    </submittedName>
</protein>
<reference evidence="2 3" key="1">
    <citation type="journal article" date="2020" name="Cell Host Microbe">
        <title>Functional and Genomic Variation between Human-Derived Isolates of Lachnospiraceae Reveals Inter- and Intra-Species Diversity.</title>
        <authorList>
            <person name="Sorbara M.T."/>
            <person name="Littmann E.R."/>
            <person name="Fontana E."/>
            <person name="Moody T.U."/>
            <person name="Kohout C.E."/>
            <person name="Gjonbalaj M."/>
            <person name="Eaton V."/>
            <person name="Seok R."/>
            <person name="Leiner I.M."/>
            <person name="Pamer E.G."/>
        </authorList>
    </citation>
    <scope>NUCLEOTIDE SEQUENCE [LARGE SCALE GENOMIC DNA]</scope>
    <source>
        <strain evidence="2 3">MSK.17.74</strain>
    </source>
</reference>
<dbReference type="CDD" id="cd14014">
    <property type="entry name" value="STKc_PknB_like"/>
    <property type="match status" value="1"/>
</dbReference>
<evidence type="ECO:0000313" key="3">
    <source>
        <dbReference type="Proteomes" id="UP001644719"/>
    </source>
</evidence>
<dbReference type="InterPro" id="IPR000719">
    <property type="entry name" value="Prot_kinase_dom"/>
</dbReference>
<evidence type="ECO:0000313" key="2">
    <source>
        <dbReference type="EMBL" id="NSG85433.1"/>
    </source>
</evidence>
<dbReference type="PANTHER" id="PTHR24347">
    <property type="entry name" value="SERINE/THREONINE-PROTEIN KINASE"/>
    <property type="match status" value="1"/>
</dbReference>
<dbReference type="SMART" id="SM00220">
    <property type="entry name" value="S_TKc"/>
    <property type="match status" value="1"/>
</dbReference>
<keyword evidence="2" id="KW-0418">Kinase</keyword>
<dbReference type="PROSITE" id="PS50011">
    <property type="entry name" value="PROTEIN_KINASE_DOM"/>
    <property type="match status" value="1"/>
</dbReference>
<gene>
    <name evidence="2" type="ORF">G5B17_08290</name>
</gene>
<dbReference type="InterPro" id="IPR008271">
    <property type="entry name" value="Ser/Thr_kinase_AS"/>
</dbReference>
<dbReference type="EMBL" id="JAAITS010000019">
    <property type="protein sequence ID" value="NSG85433.1"/>
    <property type="molecule type" value="Genomic_DNA"/>
</dbReference>
<dbReference type="Proteomes" id="UP001644719">
    <property type="component" value="Unassembled WGS sequence"/>
</dbReference>
<dbReference type="GO" id="GO:0004674">
    <property type="term" value="F:protein serine/threonine kinase activity"/>
    <property type="evidence" value="ECO:0007669"/>
    <property type="project" value="UniProtKB-KW"/>
</dbReference>
<name>A0ABX2H8A5_9FIRM</name>
<organism evidence="2 3">
    <name type="scientific">Blautia faecis</name>
    <dbReference type="NCBI Taxonomy" id="871665"/>
    <lineage>
        <taxon>Bacteria</taxon>
        <taxon>Bacillati</taxon>
        <taxon>Bacillota</taxon>
        <taxon>Clostridia</taxon>
        <taxon>Lachnospirales</taxon>
        <taxon>Lachnospiraceae</taxon>
        <taxon>Blautia</taxon>
    </lineage>
</organism>